<dbReference type="SUPFAM" id="SSF54236">
    <property type="entry name" value="Ubiquitin-like"/>
    <property type="match status" value="1"/>
</dbReference>
<dbReference type="GO" id="GO:0006289">
    <property type="term" value="P:nucleotide-excision repair"/>
    <property type="evidence" value="ECO:0007669"/>
    <property type="project" value="UniProtKB-UniRule"/>
</dbReference>
<evidence type="ECO:0000259" key="8">
    <source>
        <dbReference type="PROSITE" id="PS50053"/>
    </source>
</evidence>
<proteinExistence type="inferred from homology"/>
<feature type="domain" description="Ubiquitin-like" evidence="8">
    <location>
        <begin position="3"/>
        <end position="80"/>
    </location>
</feature>
<dbReference type="InterPro" id="IPR015360">
    <property type="entry name" value="XPC-bd"/>
</dbReference>
<keyword evidence="2 5" id="KW-0227">DNA damage</keyword>
<dbReference type="Proteomes" id="UP000005237">
    <property type="component" value="Unassembled WGS sequence"/>
</dbReference>
<dbReference type="PROSITE" id="PS50053">
    <property type="entry name" value="UBIQUITIN_2"/>
    <property type="match status" value="1"/>
</dbReference>
<feature type="region of interest" description="Disordered" evidence="6">
    <location>
        <begin position="247"/>
        <end position="267"/>
    </location>
</feature>
<dbReference type="GO" id="GO:0043161">
    <property type="term" value="P:proteasome-mediated ubiquitin-dependent protein catabolic process"/>
    <property type="evidence" value="ECO:0007669"/>
    <property type="project" value="UniProtKB-UniRule"/>
</dbReference>
<keyword evidence="1" id="KW-0677">Repeat</keyword>
<keyword evidence="4 5" id="KW-0539">Nucleus</keyword>
<protein>
    <recommendedName>
        <fullName evidence="5">UV excision repair protein RAD23</fullName>
    </recommendedName>
</protein>
<dbReference type="SUPFAM" id="SSF46934">
    <property type="entry name" value="UBA-like"/>
    <property type="match status" value="1"/>
</dbReference>
<sequence length="319" mass="34007">MPVSVQFRTLTQQNFTLELNEDQTIADVKTKVFEEKGSDYAADLQKLIYNGKILDDTAKVGDIGFEASKFVVVMLSKKKTASPAAEPTPSPAASAPVAEPSPAPAPAAEPAPAAVPPAAEALSAEQESTISAITGMGYDRELALAACRAAFWNADRAVEFLLNGIPEDIAEEVGLGLDAPAADNNDDEANEDLNMLANMPQLNEIRGMIQQNPEMLAAVLQQLATVNPRLVQTIQNNQQAFMDILNGQPSAGAQGQEGGAEPNAPRRHVIRLSPEEAAAIERIKAIVVNAPEALVVEAYFACEKNEEAAINFIFNSLDE</sequence>
<name>A0A8R1DLT4_CAEJA</name>
<dbReference type="InterPro" id="IPR029071">
    <property type="entry name" value="Ubiquitin-like_domsf"/>
</dbReference>
<dbReference type="FunFam" id="3.10.20.90:FF:000254">
    <property type="entry name" value="UV excision repair protein Rad23"/>
    <property type="match status" value="1"/>
</dbReference>
<evidence type="ECO:0000313" key="9">
    <source>
        <dbReference type="EnsemblMetazoa" id="CJA06384.1"/>
    </source>
</evidence>
<keyword evidence="10" id="KW-1185">Reference proteome</keyword>
<dbReference type="GO" id="GO:0005654">
    <property type="term" value="C:nucleoplasm"/>
    <property type="evidence" value="ECO:0007669"/>
    <property type="project" value="TreeGrafter"/>
</dbReference>
<reference evidence="9" key="2">
    <citation type="submission" date="2022-06" db="UniProtKB">
        <authorList>
            <consortium name="EnsemblMetazoa"/>
        </authorList>
    </citation>
    <scope>IDENTIFICATION</scope>
    <source>
        <strain evidence="9">DF5081</strain>
    </source>
</reference>
<evidence type="ECO:0000256" key="2">
    <source>
        <dbReference type="ARBA" id="ARBA00022763"/>
    </source>
</evidence>
<dbReference type="InterPro" id="IPR004806">
    <property type="entry name" value="Rad23"/>
</dbReference>
<dbReference type="PRINTS" id="PR01839">
    <property type="entry name" value="RAD23PROTEIN"/>
</dbReference>
<dbReference type="InterPro" id="IPR036353">
    <property type="entry name" value="XPC-bd_sf"/>
</dbReference>
<dbReference type="InterPro" id="IPR015940">
    <property type="entry name" value="UBA"/>
</dbReference>
<feature type="domain" description="UBA" evidence="7">
    <location>
        <begin position="123"/>
        <end position="164"/>
    </location>
</feature>
<dbReference type="Pfam" id="PF09280">
    <property type="entry name" value="XPC-binding"/>
    <property type="match status" value="1"/>
</dbReference>
<feature type="compositionally biased region" description="Pro residues" evidence="6">
    <location>
        <begin position="99"/>
        <end position="115"/>
    </location>
</feature>
<dbReference type="Gene3D" id="1.10.10.540">
    <property type="entry name" value="XPC-binding domain"/>
    <property type="match status" value="1"/>
</dbReference>
<comment type="similarity">
    <text evidence="5">Belongs to the RAD23 family.</text>
</comment>
<dbReference type="Pfam" id="PF00627">
    <property type="entry name" value="UBA"/>
    <property type="match status" value="2"/>
</dbReference>
<dbReference type="PANTHER" id="PTHR10621:SF0">
    <property type="entry name" value="UV EXCISION REPAIR PROTEIN RAD23"/>
    <property type="match status" value="1"/>
</dbReference>
<feature type="region of interest" description="Disordered" evidence="6">
    <location>
        <begin position="81"/>
        <end position="122"/>
    </location>
</feature>
<dbReference type="InterPro" id="IPR006636">
    <property type="entry name" value="STI1_HS-bd"/>
</dbReference>
<evidence type="ECO:0000313" key="10">
    <source>
        <dbReference type="Proteomes" id="UP000005237"/>
    </source>
</evidence>
<dbReference type="CDD" id="cd01805">
    <property type="entry name" value="Ubl_Rad23"/>
    <property type="match status" value="1"/>
</dbReference>
<dbReference type="Gene3D" id="1.10.8.10">
    <property type="entry name" value="DNA helicase RuvA subunit, C-terminal domain"/>
    <property type="match status" value="2"/>
</dbReference>
<dbReference type="GO" id="GO:0003684">
    <property type="term" value="F:damaged DNA binding"/>
    <property type="evidence" value="ECO:0007669"/>
    <property type="project" value="UniProtKB-UniRule"/>
</dbReference>
<dbReference type="PANTHER" id="PTHR10621">
    <property type="entry name" value="UV EXCISION REPAIR PROTEIN RAD23"/>
    <property type="match status" value="1"/>
</dbReference>
<dbReference type="EnsemblMetazoa" id="CJA06384.1">
    <property type="protein sequence ID" value="CJA06384.1"/>
    <property type="gene ID" value="WBGene00125588"/>
</dbReference>
<dbReference type="SUPFAM" id="SSF101238">
    <property type="entry name" value="XPC-binding domain"/>
    <property type="match status" value="1"/>
</dbReference>
<dbReference type="PROSITE" id="PS50030">
    <property type="entry name" value="UBA"/>
    <property type="match status" value="1"/>
</dbReference>
<evidence type="ECO:0000256" key="4">
    <source>
        <dbReference type="ARBA" id="ARBA00023242"/>
    </source>
</evidence>
<dbReference type="GO" id="GO:0005829">
    <property type="term" value="C:cytosol"/>
    <property type="evidence" value="ECO:0007669"/>
    <property type="project" value="TreeGrafter"/>
</dbReference>
<comment type="subcellular location">
    <subcellularLocation>
        <location evidence="5">Nucleus</location>
    </subcellularLocation>
    <subcellularLocation>
        <location evidence="5">Cytoplasm</location>
    </subcellularLocation>
</comment>
<evidence type="ECO:0000256" key="5">
    <source>
        <dbReference type="RuleBase" id="RU367049"/>
    </source>
</evidence>
<evidence type="ECO:0000256" key="6">
    <source>
        <dbReference type="SAM" id="MobiDB-lite"/>
    </source>
</evidence>
<dbReference type="SMART" id="SM00213">
    <property type="entry name" value="UBQ"/>
    <property type="match status" value="1"/>
</dbReference>
<reference evidence="10" key="1">
    <citation type="submission" date="2010-08" db="EMBL/GenBank/DDBJ databases">
        <authorList>
            <consortium name="Caenorhabditis japonica Sequencing Consortium"/>
            <person name="Wilson R.K."/>
        </authorList>
    </citation>
    <scope>NUCLEOTIDE SEQUENCE [LARGE SCALE GENOMIC DNA]</scope>
    <source>
        <strain evidence="10">DF5081</strain>
    </source>
</reference>
<dbReference type="GO" id="GO:0043130">
    <property type="term" value="F:ubiquitin binding"/>
    <property type="evidence" value="ECO:0007669"/>
    <property type="project" value="UniProtKB-UniRule"/>
</dbReference>
<evidence type="ECO:0000256" key="1">
    <source>
        <dbReference type="ARBA" id="ARBA00022737"/>
    </source>
</evidence>
<keyword evidence="3 5" id="KW-0234">DNA repair</keyword>
<evidence type="ECO:0000256" key="3">
    <source>
        <dbReference type="ARBA" id="ARBA00023204"/>
    </source>
</evidence>
<evidence type="ECO:0000259" key="7">
    <source>
        <dbReference type="PROSITE" id="PS50030"/>
    </source>
</evidence>
<accession>A0A8R1DLT4</accession>
<dbReference type="AlphaFoldDB" id="A0A8R1DLT4"/>
<dbReference type="Gene3D" id="3.10.20.90">
    <property type="entry name" value="Phosphatidylinositol 3-kinase Catalytic Subunit, Chain A, domain 1"/>
    <property type="match status" value="1"/>
</dbReference>
<dbReference type="FunFam" id="1.10.8.10:FF:000003">
    <property type="entry name" value="UV excision repair protein RAD23 homolog"/>
    <property type="match status" value="1"/>
</dbReference>
<organism evidence="9 10">
    <name type="scientific">Caenorhabditis japonica</name>
    <dbReference type="NCBI Taxonomy" id="281687"/>
    <lineage>
        <taxon>Eukaryota</taxon>
        <taxon>Metazoa</taxon>
        <taxon>Ecdysozoa</taxon>
        <taxon>Nematoda</taxon>
        <taxon>Chromadorea</taxon>
        <taxon>Rhabditida</taxon>
        <taxon>Rhabditina</taxon>
        <taxon>Rhabditomorpha</taxon>
        <taxon>Rhabditoidea</taxon>
        <taxon>Rhabditidae</taxon>
        <taxon>Peloderinae</taxon>
        <taxon>Caenorhabditis</taxon>
    </lineage>
</organism>
<dbReference type="InterPro" id="IPR000626">
    <property type="entry name" value="Ubiquitin-like_dom"/>
</dbReference>
<dbReference type="SMART" id="SM00727">
    <property type="entry name" value="STI1"/>
    <property type="match status" value="1"/>
</dbReference>
<dbReference type="Pfam" id="PF00240">
    <property type="entry name" value="ubiquitin"/>
    <property type="match status" value="1"/>
</dbReference>
<feature type="compositionally biased region" description="Low complexity" evidence="6">
    <location>
        <begin position="247"/>
        <end position="262"/>
    </location>
</feature>
<keyword evidence="5" id="KW-0963">Cytoplasm</keyword>
<dbReference type="GO" id="GO:0031593">
    <property type="term" value="F:polyubiquitin modification-dependent protein binding"/>
    <property type="evidence" value="ECO:0007669"/>
    <property type="project" value="UniProtKB-UniRule"/>
</dbReference>
<dbReference type="SMART" id="SM00165">
    <property type="entry name" value="UBA"/>
    <property type="match status" value="2"/>
</dbReference>
<feature type="compositionally biased region" description="Low complexity" evidence="6">
    <location>
        <begin position="81"/>
        <end position="98"/>
    </location>
</feature>
<dbReference type="FunFam" id="1.10.8.10:FF:000002">
    <property type="entry name" value="UV excision repair protein RAD23 homolog"/>
    <property type="match status" value="1"/>
</dbReference>
<dbReference type="InterPro" id="IPR009060">
    <property type="entry name" value="UBA-like_sf"/>
</dbReference>
<dbReference type="GO" id="GO:0070628">
    <property type="term" value="F:proteasome binding"/>
    <property type="evidence" value="ECO:0007669"/>
    <property type="project" value="TreeGrafter"/>
</dbReference>
<comment type="function">
    <text evidence="5">Multiubiquitin chain receptor involved in modulation of proteasomal degradation. Involved in nucleotide excision repair.</text>
</comment>